<evidence type="ECO:0000313" key="2">
    <source>
        <dbReference type="Proteomes" id="UP000217790"/>
    </source>
</evidence>
<gene>
    <name evidence="1" type="ORF">ARMGADRAFT_898064</name>
</gene>
<name>A0A2H3D197_ARMGA</name>
<evidence type="ECO:0000313" key="1">
    <source>
        <dbReference type="EMBL" id="PBK85192.1"/>
    </source>
</evidence>
<dbReference type="Proteomes" id="UP000217790">
    <property type="component" value="Unassembled WGS sequence"/>
</dbReference>
<dbReference type="EMBL" id="KZ293692">
    <property type="protein sequence ID" value="PBK85192.1"/>
    <property type="molecule type" value="Genomic_DNA"/>
</dbReference>
<protein>
    <submittedName>
        <fullName evidence="1">Uncharacterized protein</fullName>
    </submittedName>
</protein>
<organism evidence="1 2">
    <name type="scientific">Armillaria gallica</name>
    <name type="common">Bulbous honey fungus</name>
    <name type="synonym">Armillaria bulbosa</name>
    <dbReference type="NCBI Taxonomy" id="47427"/>
    <lineage>
        <taxon>Eukaryota</taxon>
        <taxon>Fungi</taxon>
        <taxon>Dikarya</taxon>
        <taxon>Basidiomycota</taxon>
        <taxon>Agaricomycotina</taxon>
        <taxon>Agaricomycetes</taxon>
        <taxon>Agaricomycetidae</taxon>
        <taxon>Agaricales</taxon>
        <taxon>Marasmiineae</taxon>
        <taxon>Physalacriaceae</taxon>
        <taxon>Armillaria</taxon>
    </lineage>
</organism>
<feature type="non-terminal residue" evidence="1">
    <location>
        <position position="1"/>
    </location>
</feature>
<dbReference type="InParanoid" id="A0A2H3D197"/>
<dbReference type="OMA" id="DWTHIRR"/>
<dbReference type="OrthoDB" id="2803783at2759"/>
<feature type="non-terminal residue" evidence="1">
    <location>
        <position position="158"/>
    </location>
</feature>
<proteinExistence type="predicted"/>
<keyword evidence="2" id="KW-1185">Reference proteome</keyword>
<reference evidence="2" key="1">
    <citation type="journal article" date="2017" name="Nat. Ecol. Evol.">
        <title>Genome expansion and lineage-specific genetic innovations in the forest pathogenic fungi Armillaria.</title>
        <authorList>
            <person name="Sipos G."/>
            <person name="Prasanna A.N."/>
            <person name="Walter M.C."/>
            <person name="O'Connor E."/>
            <person name="Balint B."/>
            <person name="Krizsan K."/>
            <person name="Kiss B."/>
            <person name="Hess J."/>
            <person name="Varga T."/>
            <person name="Slot J."/>
            <person name="Riley R."/>
            <person name="Boka B."/>
            <person name="Rigling D."/>
            <person name="Barry K."/>
            <person name="Lee J."/>
            <person name="Mihaltcheva S."/>
            <person name="LaButti K."/>
            <person name="Lipzen A."/>
            <person name="Waldron R."/>
            <person name="Moloney N.M."/>
            <person name="Sperisen C."/>
            <person name="Kredics L."/>
            <person name="Vagvoelgyi C."/>
            <person name="Patrignani A."/>
            <person name="Fitzpatrick D."/>
            <person name="Nagy I."/>
            <person name="Doyle S."/>
            <person name="Anderson J.B."/>
            <person name="Grigoriev I.V."/>
            <person name="Gueldener U."/>
            <person name="Muensterkoetter M."/>
            <person name="Nagy L.G."/>
        </authorList>
    </citation>
    <scope>NUCLEOTIDE SEQUENCE [LARGE SCALE GENOMIC DNA]</scope>
    <source>
        <strain evidence="2">Ar21-2</strain>
    </source>
</reference>
<dbReference type="STRING" id="47427.A0A2H3D197"/>
<accession>A0A2H3D197</accession>
<dbReference type="AlphaFoldDB" id="A0A2H3D197"/>
<sequence length="158" mass="18088">AGAPEWFKSSYMAFVASGLGPEYNNFLFMFVALEVKLDFQHVCIGLQPKGRPKLLTKWVSHGRMKCAMPVLARKDVQEFIDTWWAWWRSLQPAWRRPGNSGPMEQREYGNDWTSMNVSGPNGWPGIAVTLFWWGKAAVVMEVAAKEKWIEAVCDSAWM</sequence>